<keyword evidence="2" id="KW-1185">Reference proteome</keyword>
<dbReference type="Proteomes" id="UP000612362">
    <property type="component" value="Unassembled WGS sequence"/>
</dbReference>
<evidence type="ECO:0000313" key="1">
    <source>
        <dbReference type="EMBL" id="GHO51405.1"/>
    </source>
</evidence>
<dbReference type="RefSeq" id="WP_220200319.1">
    <property type="nucleotide sequence ID" value="NZ_BNJF01000012.1"/>
</dbReference>
<sequence>MTCNLAVAITKAALIDERLKALLDQHLDQVTLLLARYLQRRHPQLAIDSNQARIGKLTLGEGLVVELAQGTVSITGVSTSRTAQYMEDLSQEASTFLTLVADQLFTQEVEGVLRQVGRLTAKQTSDVEDAGGAQRATIYSLQIANLKVRVFVLPQGKLQIFVDTGTFNQAKTATLVILRDLQAQGLEVQLTSEVEQHRDDVDHVHVRQAHQRGGGPV</sequence>
<dbReference type="AlphaFoldDB" id="A0A8J3IDX4"/>
<dbReference type="EMBL" id="BNJF01000012">
    <property type="protein sequence ID" value="GHO51405.1"/>
    <property type="molecule type" value="Genomic_DNA"/>
</dbReference>
<proteinExistence type="predicted"/>
<evidence type="ECO:0000313" key="2">
    <source>
        <dbReference type="Proteomes" id="UP000612362"/>
    </source>
</evidence>
<reference evidence="1" key="1">
    <citation type="submission" date="2020-10" db="EMBL/GenBank/DDBJ databases">
        <title>Taxonomic study of unclassified bacteria belonging to the class Ktedonobacteria.</title>
        <authorList>
            <person name="Yabe S."/>
            <person name="Wang C.M."/>
            <person name="Zheng Y."/>
            <person name="Sakai Y."/>
            <person name="Cavaletti L."/>
            <person name="Monciardini P."/>
            <person name="Donadio S."/>
        </authorList>
    </citation>
    <scope>NUCLEOTIDE SEQUENCE</scope>
    <source>
        <strain evidence="1">SOSP1-1</strain>
    </source>
</reference>
<organism evidence="1 2">
    <name type="scientific">Ktedonospora formicarum</name>
    <dbReference type="NCBI Taxonomy" id="2778364"/>
    <lineage>
        <taxon>Bacteria</taxon>
        <taxon>Bacillati</taxon>
        <taxon>Chloroflexota</taxon>
        <taxon>Ktedonobacteria</taxon>
        <taxon>Ktedonobacterales</taxon>
        <taxon>Ktedonobacteraceae</taxon>
        <taxon>Ktedonospora</taxon>
    </lineage>
</organism>
<accession>A0A8J3IDX4</accession>
<protein>
    <submittedName>
        <fullName evidence="1">Uncharacterized protein</fullName>
    </submittedName>
</protein>
<gene>
    <name evidence="1" type="ORF">KSX_95680</name>
</gene>
<comment type="caution">
    <text evidence="1">The sequence shown here is derived from an EMBL/GenBank/DDBJ whole genome shotgun (WGS) entry which is preliminary data.</text>
</comment>
<name>A0A8J3IDX4_9CHLR</name>